<dbReference type="EMBL" id="GG666548">
    <property type="protein sequence ID" value="EEN57010.1"/>
    <property type="molecule type" value="Genomic_DNA"/>
</dbReference>
<evidence type="ECO:0000256" key="5">
    <source>
        <dbReference type="RuleBase" id="RU000682"/>
    </source>
</evidence>
<dbReference type="InterPro" id="IPR009057">
    <property type="entry name" value="Homeodomain-like_sf"/>
</dbReference>
<evidence type="ECO:0000259" key="7">
    <source>
        <dbReference type="PROSITE" id="PS50071"/>
    </source>
</evidence>
<evidence type="ECO:0000313" key="8">
    <source>
        <dbReference type="EMBL" id="EEN57010.1"/>
    </source>
</evidence>
<dbReference type="CDD" id="cd00086">
    <property type="entry name" value="homeodomain"/>
    <property type="match status" value="1"/>
</dbReference>
<dbReference type="GO" id="GO:0006357">
    <property type="term" value="P:regulation of transcription by RNA polymerase II"/>
    <property type="evidence" value="ECO:0000318"/>
    <property type="project" value="GO_Central"/>
</dbReference>
<evidence type="ECO:0000256" key="2">
    <source>
        <dbReference type="ARBA" id="ARBA00023155"/>
    </source>
</evidence>
<organism>
    <name type="scientific">Branchiostoma floridae</name>
    <name type="common">Florida lancelet</name>
    <name type="synonym">Amphioxus</name>
    <dbReference type="NCBI Taxonomy" id="7739"/>
    <lineage>
        <taxon>Eukaryota</taxon>
        <taxon>Metazoa</taxon>
        <taxon>Chordata</taxon>
        <taxon>Cephalochordata</taxon>
        <taxon>Leptocardii</taxon>
        <taxon>Amphioxiformes</taxon>
        <taxon>Branchiostomatidae</taxon>
        <taxon>Branchiostoma</taxon>
    </lineage>
</organism>
<dbReference type="GO" id="GO:0000981">
    <property type="term" value="F:DNA-binding transcription factor activity, RNA polymerase II-specific"/>
    <property type="evidence" value="ECO:0007669"/>
    <property type="project" value="InterPro"/>
</dbReference>
<comment type="subcellular location">
    <subcellularLocation>
        <location evidence="4 5">Nucleus</location>
    </subcellularLocation>
</comment>
<dbReference type="OrthoDB" id="6159439at2759"/>
<dbReference type="PANTHER" id="PTHR24324">
    <property type="entry name" value="HOMEOBOX PROTEIN HHEX"/>
    <property type="match status" value="1"/>
</dbReference>
<feature type="region of interest" description="Disordered" evidence="6">
    <location>
        <begin position="38"/>
        <end position="60"/>
    </location>
</feature>
<evidence type="ECO:0000256" key="4">
    <source>
        <dbReference type="PROSITE-ProRule" id="PRU00108"/>
    </source>
</evidence>
<feature type="domain" description="Homeobox" evidence="7">
    <location>
        <begin position="59"/>
        <end position="119"/>
    </location>
</feature>
<dbReference type="InterPro" id="IPR051000">
    <property type="entry name" value="Homeobox_DNA-bind_prot"/>
</dbReference>
<dbReference type="InParanoid" id="C3YSA5"/>
<dbReference type="GeneID" id="118419670"/>
<dbReference type="GO" id="GO:0005634">
    <property type="term" value="C:nucleus"/>
    <property type="evidence" value="ECO:0007669"/>
    <property type="project" value="UniProtKB-SubCell"/>
</dbReference>
<name>C3YSA5_BRAFL</name>
<protein>
    <submittedName>
        <fullName evidence="10">Retinal homeobox protein Rx1-like</fullName>
    </submittedName>
</protein>
<sequence length="287" mass="31895">MLCTARPPEMINTFKQEPQDIINDWNMYHTLSTYHAEDSYIPPSAPQPHVPPMRKKQPPVGRNRKNAYMPHQVQLLEGVYQATKMPDSAQKNVIATFVGVGSKQVQTWFQNRRSRDRRVGAALASLPHRAMGPQLIAEEYMQKVISEVMAAKEPMSNRKRQSIKLSSSPVSTATSPSYTAPPSAASITASPPHPKSPDSNNNSKCSAASPPSNIEKDCSVKSPAEQQGTPGYVEAPLQYLPSMSFMNPGATATVHWFYEDHVGTDDIREYNRTVVMPEKYHPIPSSY</sequence>
<dbReference type="SMART" id="SM00389">
    <property type="entry name" value="HOX"/>
    <property type="match status" value="1"/>
</dbReference>
<feature type="compositionally biased region" description="Polar residues" evidence="6">
    <location>
        <begin position="197"/>
        <end position="212"/>
    </location>
</feature>
<evidence type="ECO:0000256" key="6">
    <source>
        <dbReference type="SAM" id="MobiDB-lite"/>
    </source>
</evidence>
<dbReference type="RefSeq" id="XP_035682077.1">
    <property type="nucleotide sequence ID" value="XM_035826184.1"/>
</dbReference>
<proteinExistence type="predicted"/>
<dbReference type="Proteomes" id="UP000001554">
    <property type="component" value="Chromosome 7"/>
</dbReference>
<evidence type="ECO:0000256" key="1">
    <source>
        <dbReference type="ARBA" id="ARBA00023125"/>
    </source>
</evidence>
<dbReference type="Pfam" id="PF00046">
    <property type="entry name" value="Homeodomain"/>
    <property type="match status" value="1"/>
</dbReference>
<evidence type="ECO:0000313" key="10">
    <source>
        <dbReference type="RefSeq" id="XP_035682077.1"/>
    </source>
</evidence>
<dbReference type="OMA" id="MLCTARP"/>
<evidence type="ECO:0000256" key="3">
    <source>
        <dbReference type="ARBA" id="ARBA00023242"/>
    </source>
</evidence>
<dbReference type="Gene3D" id="1.10.10.60">
    <property type="entry name" value="Homeodomain-like"/>
    <property type="match status" value="1"/>
</dbReference>
<feature type="DNA-binding region" description="Homeobox" evidence="4">
    <location>
        <begin position="61"/>
        <end position="120"/>
    </location>
</feature>
<dbReference type="GO" id="GO:0030154">
    <property type="term" value="P:cell differentiation"/>
    <property type="evidence" value="ECO:0000318"/>
    <property type="project" value="GO_Central"/>
</dbReference>
<dbReference type="InterPro" id="IPR017970">
    <property type="entry name" value="Homeobox_CS"/>
</dbReference>
<keyword evidence="2 4" id="KW-0371">Homeobox</keyword>
<reference evidence="9" key="2">
    <citation type="journal article" date="2020" name="Nat. Ecol. Evol.">
        <title>Deeply conserved synteny resolves early events in vertebrate evolution.</title>
        <authorList>
            <person name="Simakov O."/>
            <person name="Marletaz F."/>
            <person name="Yue J.X."/>
            <person name="O'Connell B."/>
            <person name="Jenkins J."/>
            <person name="Brandt A."/>
            <person name="Calef R."/>
            <person name="Tung C.H."/>
            <person name="Huang T.K."/>
            <person name="Schmutz J."/>
            <person name="Satoh N."/>
            <person name="Yu J.K."/>
            <person name="Putnam N.H."/>
            <person name="Green R.E."/>
            <person name="Rokhsar D.S."/>
        </authorList>
    </citation>
    <scope>NUCLEOTIDE SEQUENCE [LARGE SCALE GENOMIC DNA]</scope>
    <source>
        <strain evidence="9">S238N-H82</strain>
    </source>
</reference>
<dbReference type="PANTHER" id="PTHR24324:SF9">
    <property type="entry name" value="HOMEOBOX DOMAIN-CONTAINING PROTEIN"/>
    <property type="match status" value="1"/>
</dbReference>
<dbReference type="PROSITE" id="PS00027">
    <property type="entry name" value="HOMEOBOX_1"/>
    <property type="match status" value="1"/>
</dbReference>
<dbReference type="PROSITE" id="PS50071">
    <property type="entry name" value="HOMEOBOX_2"/>
    <property type="match status" value="1"/>
</dbReference>
<keyword evidence="9" id="KW-1185">Reference proteome</keyword>
<dbReference type="InterPro" id="IPR001356">
    <property type="entry name" value="HD"/>
</dbReference>
<feature type="compositionally biased region" description="Low complexity" evidence="6">
    <location>
        <begin position="166"/>
        <end position="190"/>
    </location>
</feature>
<dbReference type="GO" id="GO:0000978">
    <property type="term" value="F:RNA polymerase II cis-regulatory region sequence-specific DNA binding"/>
    <property type="evidence" value="ECO:0000318"/>
    <property type="project" value="GO_Central"/>
</dbReference>
<keyword evidence="3 4" id="KW-0539">Nucleus</keyword>
<reference evidence="10" key="3">
    <citation type="submission" date="2025-04" db="UniProtKB">
        <authorList>
            <consortium name="RefSeq"/>
        </authorList>
    </citation>
    <scope>IDENTIFICATION</scope>
    <source>
        <strain evidence="10">S238N-H82</strain>
        <tissue evidence="10">Testes</tissue>
    </source>
</reference>
<dbReference type="AlphaFoldDB" id="C3YSA5"/>
<evidence type="ECO:0000313" key="9">
    <source>
        <dbReference type="Proteomes" id="UP000001554"/>
    </source>
</evidence>
<accession>C3YSA5</accession>
<gene>
    <name evidence="10" type="primary">LOC118419670</name>
    <name evidence="8" type="ORF">BRAFLDRAFT_128160</name>
</gene>
<keyword evidence="1 4" id="KW-0238">DNA-binding</keyword>
<reference evidence="8" key="1">
    <citation type="journal article" date="2008" name="Nature">
        <title>The amphioxus genome and the evolution of the chordate karyotype.</title>
        <authorList>
            <consortium name="US DOE Joint Genome Institute (JGI-PGF)"/>
            <person name="Putnam N.H."/>
            <person name="Butts T."/>
            <person name="Ferrier D.E.K."/>
            <person name="Furlong R.F."/>
            <person name="Hellsten U."/>
            <person name="Kawashima T."/>
            <person name="Robinson-Rechavi M."/>
            <person name="Shoguchi E."/>
            <person name="Terry A."/>
            <person name="Yu J.-K."/>
            <person name="Benito-Gutierrez E.L."/>
            <person name="Dubchak I."/>
            <person name="Garcia-Fernandez J."/>
            <person name="Gibson-Brown J.J."/>
            <person name="Grigoriev I.V."/>
            <person name="Horton A.C."/>
            <person name="de Jong P.J."/>
            <person name="Jurka J."/>
            <person name="Kapitonov V.V."/>
            <person name="Kohara Y."/>
            <person name="Kuroki Y."/>
            <person name="Lindquist E."/>
            <person name="Lucas S."/>
            <person name="Osoegawa K."/>
            <person name="Pennacchio L.A."/>
            <person name="Salamov A.A."/>
            <person name="Satou Y."/>
            <person name="Sauka-Spengler T."/>
            <person name="Schmutz J."/>
            <person name="Shin-I T."/>
            <person name="Toyoda A."/>
            <person name="Bronner-Fraser M."/>
            <person name="Fujiyama A."/>
            <person name="Holland L.Z."/>
            <person name="Holland P.W.H."/>
            <person name="Satoh N."/>
            <person name="Rokhsar D.S."/>
        </authorList>
    </citation>
    <scope>NUCLEOTIDE SEQUENCE [LARGE SCALE GENOMIC DNA]</scope>
    <source>
        <strain evidence="8">S238N-H82</strain>
        <tissue evidence="8">Testes</tissue>
    </source>
</reference>
<dbReference type="SUPFAM" id="SSF46689">
    <property type="entry name" value="Homeodomain-like"/>
    <property type="match status" value="1"/>
</dbReference>
<dbReference type="KEGG" id="bfo:118419670"/>
<feature type="region of interest" description="Disordered" evidence="6">
    <location>
        <begin position="152"/>
        <end position="229"/>
    </location>
</feature>
<dbReference type="SMR" id="C3YSA5"/>